<dbReference type="EC" id="3.6.3.14" evidence="16"/>
<dbReference type="HOGENOM" id="CLU_079215_10_0_7"/>
<evidence type="ECO:0000256" key="12">
    <source>
        <dbReference type="ARBA" id="ARBA00037847"/>
    </source>
</evidence>
<comment type="function">
    <text evidence="11">Component of the F(0) channel, it forms part of the peripheral stalk, linking F(1) to F(0). The b'-subunit is a diverged and duplicated form of b found in plants and photosynthetic bacteria.</text>
</comment>
<dbReference type="NCBIfam" id="NF006293">
    <property type="entry name" value="PRK08476.1"/>
    <property type="match status" value="1"/>
</dbReference>
<keyword evidence="14" id="KW-0175">Coiled coil</keyword>
<reference evidence="16" key="1">
    <citation type="submission" date="2016-07" db="EMBL/GenBank/DDBJ databases">
        <title>Comparative genomics of the Campylobacter concisus group.</title>
        <authorList>
            <person name="Miller W.G."/>
            <person name="Yee E."/>
            <person name="Chapman M.H."/>
            <person name="Huynh S."/>
            <person name="Bono J.L."/>
            <person name="On S.L.W."/>
            <person name="StLeger J."/>
            <person name="Foster G."/>
            <person name="Parker C.T."/>
        </authorList>
    </citation>
    <scope>NUCLEOTIDE SEQUENCE</scope>
    <source>
        <strain evidence="16">525.92</strain>
    </source>
</reference>
<keyword evidence="6 15" id="KW-1133">Transmembrane helix</keyword>
<evidence type="ECO:0000256" key="5">
    <source>
        <dbReference type="ARBA" id="ARBA00022781"/>
    </source>
</evidence>
<evidence type="ECO:0000256" key="11">
    <source>
        <dbReference type="ARBA" id="ARBA00025614"/>
    </source>
</evidence>
<dbReference type="AlphaFoldDB" id="A7H022"/>
<evidence type="ECO:0000313" key="17">
    <source>
        <dbReference type="Proteomes" id="UP000006380"/>
    </source>
</evidence>
<sequence length="140" mass="15474">MLEIDVPLVILTAIVFLALIAILNPLLYKPMLKFMDDRNASIKEDEENTSKNASDLSVHEKEIENIILNARAEANKIRQDALSAAKEAALKEIEAKKSALEADYEAFLNALSTQKDELKADLSSRLPELKAALNAKLAKI</sequence>
<evidence type="ECO:0000256" key="13">
    <source>
        <dbReference type="RuleBase" id="RU003848"/>
    </source>
</evidence>
<keyword evidence="16" id="KW-0378">Hydrolase</keyword>
<protein>
    <submittedName>
        <fullName evidence="16">ATP synthase, F0 complex, b' subunit</fullName>
        <ecNumber evidence="16">3.6.3.14</ecNumber>
    </submittedName>
</protein>
<dbReference type="STRING" id="360105.CCV52592_1733"/>
<proteinExistence type="inferred from homology"/>
<keyword evidence="5 13" id="KW-0375">Hydrogen ion transport</keyword>
<keyword evidence="17" id="KW-1185">Reference proteome</keyword>
<evidence type="ECO:0000256" key="3">
    <source>
        <dbReference type="ARBA" id="ARBA00022547"/>
    </source>
</evidence>
<dbReference type="RefSeq" id="WP_009649313.1">
    <property type="nucleotide sequence ID" value="NC_009715.2"/>
</dbReference>
<evidence type="ECO:0000256" key="8">
    <source>
        <dbReference type="ARBA" id="ARBA00023136"/>
    </source>
</evidence>
<dbReference type="Proteomes" id="UP000006380">
    <property type="component" value="Chromosome"/>
</dbReference>
<dbReference type="GO" id="GO:0012505">
    <property type="term" value="C:endomembrane system"/>
    <property type="evidence" value="ECO:0007669"/>
    <property type="project" value="UniProtKB-SubCell"/>
</dbReference>
<accession>A7H022</accession>
<evidence type="ECO:0000256" key="9">
    <source>
        <dbReference type="ARBA" id="ARBA00023310"/>
    </source>
</evidence>
<keyword evidence="3 13" id="KW-0138">CF(0)</keyword>
<comment type="function">
    <text evidence="10">F(1)F(0) ATP synthase produces ATP from ADP in the presence of a proton or sodium gradient. F-type ATPases consist of two structural domains, F(1) containing the extramembraneous catalytic core and F(0) containing the membrane proton channel, linked together by a central stalk and a peripheral stalk. During catalysis, ATP synthesis in the catalytic domain of F(1) is coupled via a rotary mechanism of the central stalk subunits to proton translocation.</text>
</comment>
<dbReference type="EMBL" id="CP000767">
    <property type="protein sequence ID" value="EAU01106.1"/>
    <property type="molecule type" value="Genomic_DNA"/>
</dbReference>
<gene>
    <name evidence="16" type="primary">atpF'</name>
    <name evidence="16" type="ORF">CCV52592_1733</name>
</gene>
<dbReference type="InterPro" id="IPR002146">
    <property type="entry name" value="ATP_synth_b/b'su_bac/chlpt"/>
</dbReference>
<dbReference type="PANTHER" id="PTHR33445:SF2">
    <property type="entry name" value="ATP SYNTHASE SUBUNIT B', CHLOROPLASTIC"/>
    <property type="match status" value="1"/>
</dbReference>
<feature type="coiled-coil region" evidence="14">
    <location>
        <begin position="83"/>
        <end position="110"/>
    </location>
</feature>
<keyword evidence="9" id="KW-0066">ATP synthesis</keyword>
<comment type="similarity">
    <text evidence="1 13">Belongs to the ATPase B chain family.</text>
</comment>
<dbReference type="InterPro" id="IPR050059">
    <property type="entry name" value="ATP_synthase_B_chain"/>
</dbReference>
<dbReference type="Pfam" id="PF00430">
    <property type="entry name" value="ATP-synt_B"/>
    <property type="match status" value="1"/>
</dbReference>
<evidence type="ECO:0000256" key="15">
    <source>
        <dbReference type="SAM" id="Phobius"/>
    </source>
</evidence>
<comment type="subcellular location">
    <subcellularLocation>
        <location evidence="12">Endomembrane system</location>
        <topology evidence="12">Single-pass membrane protein</topology>
    </subcellularLocation>
</comment>
<keyword evidence="7 13" id="KW-0406">Ion transport</keyword>
<organism evidence="16 17">
    <name type="scientific">Campylobacter curvus (strain 525.92)</name>
    <dbReference type="NCBI Taxonomy" id="360105"/>
    <lineage>
        <taxon>Bacteria</taxon>
        <taxon>Pseudomonadati</taxon>
        <taxon>Campylobacterota</taxon>
        <taxon>Epsilonproteobacteria</taxon>
        <taxon>Campylobacterales</taxon>
        <taxon>Campylobacteraceae</taxon>
        <taxon>Campylobacter</taxon>
    </lineage>
</organism>
<dbReference type="GO" id="GO:0016787">
    <property type="term" value="F:hydrolase activity"/>
    <property type="evidence" value="ECO:0007669"/>
    <property type="project" value="UniProtKB-KW"/>
</dbReference>
<dbReference type="GO" id="GO:0015986">
    <property type="term" value="P:proton motive force-driven ATP synthesis"/>
    <property type="evidence" value="ECO:0007669"/>
    <property type="project" value="InterPro"/>
</dbReference>
<evidence type="ECO:0000256" key="1">
    <source>
        <dbReference type="ARBA" id="ARBA00005513"/>
    </source>
</evidence>
<dbReference type="PANTHER" id="PTHR33445">
    <property type="entry name" value="ATP SYNTHASE SUBUNIT B', CHLOROPLASTIC"/>
    <property type="match status" value="1"/>
</dbReference>
<evidence type="ECO:0000256" key="10">
    <source>
        <dbReference type="ARBA" id="ARBA00025198"/>
    </source>
</evidence>
<keyword evidence="8 15" id="KW-0472">Membrane</keyword>
<evidence type="ECO:0000256" key="2">
    <source>
        <dbReference type="ARBA" id="ARBA00022448"/>
    </source>
</evidence>
<evidence type="ECO:0000313" key="16">
    <source>
        <dbReference type="EMBL" id="EAU01106.1"/>
    </source>
</evidence>
<evidence type="ECO:0000256" key="6">
    <source>
        <dbReference type="ARBA" id="ARBA00022989"/>
    </source>
</evidence>
<dbReference type="GO" id="GO:0045259">
    <property type="term" value="C:proton-transporting ATP synthase complex"/>
    <property type="evidence" value="ECO:0007669"/>
    <property type="project" value="UniProtKB-KW"/>
</dbReference>
<keyword evidence="4 13" id="KW-0812">Transmembrane</keyword>
<dbReference type="KEGG" id="ccv:CCV52592_1733"/>
<keyword evidence="2 13" id="KW-0813">Transport</keyword>
<evidence type="ECO:0000256" key="4">
    <source>
        <dbReference type="ARBA" id="ARBA00022692"/>
    </source>
</evidence>
<dbReference type="CDD" id="cd06503">
    <property type="entry name" value="ATP-synt_Fo_b"/>
    <property type="match status" value="1"/>
</dbReference>
<evidence type="ECO:0000256" key="7">
    <source>
        <dbReference type="ARBA" id="ARBA00023065"/>
    </source>
</evidence>
<feature type="transmembrane region" description="Helical" evidence="15">
    <location>
        <begin position="6"/>
        <end position="28"/>
    </location>
</feature>
<evidence type="ECO:0000256" key="14">
    <source>
        <dbReference type="SAM" id="Coils"/>
    </source>
</evidence>
<dbReference type="OrthoDB" id="5334261at2"/>
<dbReference type="GO" id="GO:0046961">
    <property type="term" value="F:proton-transporting ATPase activity, rotational mechanism"/>
    <property type="evidence" value="ECO:0007669"/>
    <property type="project" value="TreeGrafter"/>
</dbReference>
<name>A7H022_CAMC5</name>